<evidence type="ECO:0000256" key="3">
    <source>
        <dbReference type="ARBA" id="ARBA00022553"/>
    </source>
</evidence>
<evidence type="ECO:0000256" key="1">
    <source>
        <dbReference type="ARBA" id="ARBA00004245"/>
    </source>
</evidence>
<dbReference type="EMBL" id="SRLO01000110">
    <property type="protein sequence ID" value="TNN74821.1"/>
    <property type="molecule type" value="Genomic_DNA"/>
</dbReference>
<evidence type="ECO:0000256" key="6">
    <source>
        <dbReference type="SAM" id="Phobius"/>
    </source>
</evidence>
<dbReference type="SMART" id="SM00285">
    <property type="entry name" value="PBD"/>
    <property type="match status" value="1"/>
</dbReference>
<dbReference type="InterPro" id="IPR036936">
    <property type="entry name" value="CRIB_dom_sf"/>
</dbReference>
<dbReference type="AlphaFoldDB" id="A0A4Z2IAN7"/>
<evidence type="ECO:0000259" key="7">
    <source>
        <dbReference type="PROSITE" id="PS50108"/>
    </source>
</evidence>
<dbReference type="InterPro" id="IPR011026">
    <property type="entry name" value="WAS_C"/>
</dbReference>
<sequence>MTTVDIQNPDIHSSRYRSMPSPAASLAFTSKGKNDKKKGKKGPKFSKADIGAPSGFKHVSHVGWDPDNIDPDLWKLLSQAGISEDEMKDENTSQLIYNVIEQSGGMEAVKREMNRGQTATASLCSSPQAECDVLKLQLNCCACFVPLHPSRRASATSIWQTRASASCAGLLCSNPSTSAGTLWPPASHPRPVTSRAPVLQPASCTRSSATPASSNKQRGSSASAAASTLCTFSLPLTATRKVLSCPAFDFLPQPASSPSAEPASLHGSPTSSCSIYTQQRRWRASSSSPSTPSVTFLTSSSSSFREPDNTSTTCSGIRRRRAWQRSSAGSDPTGEEAQKYSPDTPTAASPESGEGIVGALMLVMQKRSKAIHSSAEALVLALCVPAAGPLALLLLLLFGIELLPVRLAVLVNQSDLGREGGGAEGRLLARARLESFGLVVVLSGERQDDVSVQDAQRHAGHRVLEVVLGGEAVVEPRVRLVEGLQQDAVVGLHDASPADECPPSCSCPTCPQEEHLVASIHSIHLIHHQGRESVVHAGSHHQGAAMDRINWMDHEGMGSDEIHSLV</sequence>
<evidence type="ECO:0000313" key="9">
    <source>
        <dbReference type="Proteomes" id="UP000314294"/>
    </source>
</evidence>
<name>A0A4Z2IAN7_9TELE</name>
<dbReference type="GO" id="GO:0007015">
    <property type="term" value="P:actin filament organization"/>
    <property type="evidence" value="ECO:0007669"/>
    <property type="project" value="InterPro"/>
</dbReference>
<evidence type="ECO:0000256" key="2">
    <source>
        <dbReference type="ARBA" id="ARBA00022490"/>
    </source>
</evidence>
<feature type="compositionally biased region" description="Polar residues" evidence="5">
    <location>
        <begin position="202"/>
        <end position="219"/>
    </location>
</feature>
<evidence type="ECO:0000256" key="5">
    <source>
        <dbReference type="SAM" id="MobiDB-lite"/>
    </source>
</evidence>
<dbReference type="Pfam" id="PF00786">
    <property type="entry name" value="PBD"/>
    <property type="match status" value="1"/>
</dbReference>
<dbReference type="OrthoDB" id="8963340at2759"/>
<keyword evidence="4" id="KW-0206">Cytoskeleton</keyword>
<keyword evidence="9" id="KW-1185">Reference proteome</keyword>
<comment type="caution">
    <text evidence="8">The sequence shown here is derived from an EMBL/GenBank/DDBJ whole genome shotgun (WGS) entry which is preliminary data.</text>
</comment>
<accession>A0A4Z2IAN7</accession>
<dbReference type="Proteomes" id="UP000314294">
    <property type="component" value="Unassembled WGS sequence"/>
</dbReference>
<dbReference type="Gene3D" id="3.90.810.10">
    <property type="entry name" value="CRIB domain"/>
    <property type="match status" value="1"/>
</dbReference>
<dbReference type="PROSITE" id="PS50108">
    <property type="entry name" value="CRIB"/>
    <property type="match status" value="1"/>
</dbReference>
<feature type="transmembrane region" description="Helical" evidence="6">
    <location>
        <begin position="377"/>
        <end position="398"/>
    </location>
</feature>
<comment type="subcellular location">
    <subcellularLocation>
        <location evidence="1">Cytoplasm</location>
        <location evidence="1">Cytoskeleton</location>
    </subcellularLocation>
</comment>
<evidence type="ECO:0000256" key="4">
    <source>
        <dbReference type="ARBA" id="ARBA00023212"/>
    </source>
</evidence>
<dbReference type="GO" id="GO:0005856">
    <property type="term" value="C:cytoskeleton"/>
    <property type="evidence" value="ECO:0007669"/>
    <property type="project" value="UniProtKB-SubCell"/>
</dbReference>
<reference evidence="8 9" key="1">
    <citation type="submission" date="2019-03" db="EMBL/GenBank/DDBJ databases">
        <title>First draft genome of Liparis tanakae, snailfish: a comprehensive survey of snailfish specific genes.</title>
        <authorList>
            <person name="Kim W."/>
            <person name="Song I."/>
            <person name="Jeong J.-H."/>
            <person name="Kim D."/>
            <person name="Kim S."/>
            <person name="Ryu S."/>
            <person name="Song J.Y."/>
            <person name="Lee S.K."/>
        </authorList>
    </citation>
    <scope>NUCLEOTIDE SEQUENCE [LARGE SCALE GENOMIC DNA]</scope>
    <source>
        <tissue evidence="8">Muscle</tissue>
    </source>
</reference>
<dbReference type="InterPro" id="IPR000095">
    <property type="entry name" value="CRIB_dom"/>
</dbReference>
<keyword evidence="6" id="KW-0472">Membrane</keyword>
<keyword evidence="3" id="KW-0597">Phosphoprotein</keyword>
<feature type="domain" description="CRIB" evidence="7">
    <location>
        <begin position="50"/>
        <end position="63"/>
    </location>
</feature>
<feature type="compositionally biased region" description="Low complexity" evidence="5">
    <location>
        <begin position="285"/>
        <end position="304"/>
    </location>
</feature>
<gene>
    <name evidence="8" type="primary">WAS_1</name>
    <name evidence="8" type="ORF">EYF80_014921</name>
</gene>
<protein>
    <submittedName>
        <fullName evidence="8">Wiskott-Aldrich syndrome protein</fullName>
    </submittedName>
</protein>
<feature type="region of interest" description="Disordered" evidence="5">
    <location>
        <begin position="277"/>
        <end position="352"/>
    </location>
</feature>
<keyword evidence="6" id="KW-1133">Transmembrane helix</keyword>
<dbReference type="SUPFAM" id="SSF47912">
    <property type="entry name" value="Wiscott-Aldrich syndrome protein, WASP, C-terminal domain"/>
    <property type="match status" value="1"/>
</dbReference>
<feature type="region of interest" description="Disordered" evidence="5">
    <location>
        <begin position="182"/>
        <end position="220"/>
    </location>
</feature>
<feature type="compositionally biased region" description="Basic residues" evidence="5">
    <location>
        <begin position="34"/>
        <end position="44"/>
    </location>
</feature>
<feature type="region of interest" description="Disordered" evidence="5">
    <location>
        <begin position="1"/>
        <end position="50"/>
    </location>
</feature>
<keyword evidence="2" id="KW-0963">Cytoplasm</keyword>
<evidence type="ECO:0000313" key="8">
    <source>
        <dbReference type="EMBL" id="TNN74821.1"/>
    </source>
</evidence>
<dbReference type="CDD" id="cd00132">
    <property type="entry name" value="CRIB"/>
    <property type="match status" value="1"/>
</dbReference>
<dbReference type="FunFam" id="3.90.810.10:FF:000003">
    <property type="entry name" value="Neural Wiskott-Aldrich syndrome protein-like"/>
    <property type="match status" value="1"/>
</dbReference>
<organism evidence="8 9">
    <name type="scientific">Liparis tanakae</name>
    <name type="common">Tanaka's snailfish</name>
    <dbReference type="NCBI Taxonomy" id="230148"/>
    <lineage>
        <taxon>Eukaryota</taxon>
        <taxon>Metazoa</taxon>
        <taxon>Chordata</taxon>
        <taxon>Craniata</taxon>
        <taxon>Vertebrata</taxon>
        <taxon>Euteleostomi</taxon>
        <taxon>Actinopterygii</taxon>
        <taxon>Neopterygii</taxon>
        <taxon>Teleostei</taxon>
        <taxon>Neoteleostei</taxon>
        <taxon>Acanthomorphata</taxon>
        <taxon>Eupercaria</taxon>
        <taxon>Perciformes</taxon>
        <taxon>Cottioidei</taxon>
        <taxon>Cottales</taxon>
        <taxon>Liparidae</taxon>
        <taxon>Liparis</taxon>
    </lineage>
</organism>
<proteinExistence type="predicted"/>
<keyword evidence="6" id="KW-0812">Transmembrane</keyword>